<proteinExistence type="predicted"/>
<name>A0A6G1IN17_9PLEO</name>
<gene>
    <name evidence="1" type="ORF">K458DRAFT_490488</name>
</gene>
<evidence type="ECO:0008006" key="3">
    <source>
        <dbReference type="Google" id="ProtNLM"/>
    </source>
</evidence>
<dbReference type="InterPro" id="IPR032675">
    <property type="entry name" value="LRR_dom_sf"/>
</dbReference>
<sequence length="470" mass="53184">MSAQKPQQSPLLALPSELIDEILSNFVIQRDFDADWRVKILEEEREAHNKRQIATLHALCLVCKDMHRHAEPALYSSLSVQAMGYRDTPHLCAFVFKLAASPHIAQCVRYIEHFSRVYDEDDLLQERTVSFRAFNHPAMRTGVETVAEQTLGPENFARWKELFELNINTALAALAIELSPNIQHLALPSLVRLPRAIGDTSCIFGPTTPPQNHFSKLQVLCLGFTFEHVVEGRGPPSTFMRSLEALHNLRYLKLICNAFALDPSSGIDTFTFPALRTLKLNSFGDSVETLANTITGCQDLEWLECTFYPSDRTPGGNTLSADLTSVQHALATHASTLTHLDLRLDQERHRGVSVPLANLADFPRLRTLYIDTVTLLGAPWSPNARRAESTWWYEERPAFRLRERLPPNIEELHLYNYHYFGDKVLVFLDLSADCGELPRLKTVFLYNTWHGGEAWPVVTSLLAEKGVRLV</sequence>
<accession>A0A6G1IN17</accession>
<evidence type="ECO:0000313" key="1">
    <source>
        <dbReference type="EMBL" id="KAF2679637.1"/>
    </source>
</evidence>
<evidence type="ECO:0000313" key="2">
    <source>
        <dbReference type="Proteomes" id="UP000799291"/>
    </source>
</evidence>
<keyword evidence="2" id="KW-1185">Reference proteome</keyword>
<reference evidence="1" key="1">
    <citation type="journal article" date="2020" name="Stud. Mycol.">
        <title>101 Dothideomycetes genomes: a test case for predicting lifestyles and emergence of pathogens.</title>
        <authorList>
            <person name="Haridas S."/>
            <person name="Albert R."/>
            <person name="Binder M."/>
            <person name="Bloem J."/>
            <person name="Labutti K."/>
            <person name="Salamov A."/>
            <person name="Andreopoulos B."/>
            <person name="Baker S."/>
            <person name="Barry K."/>
            <person name="Bills G."/>
            <person name="Bluhm B."/>
            <person name="Cannon C."/>
            <person name="Castanera R."/>
            <person name="Culley D."/>
            <person name="Daum C."/>
            <person name="Ezra D."/>
            <person name="Gonzalez J."/>
            <person name="Henrissat B."/>
            <person name="Kuo A."/>
            <person name="Liang C."/>
            <person name="Lipzen A."/>
            <person name="Lutzoni F."/>
            <person name="Magnuson J."/>
            <person name="Mondo S."/>
            <person name="Nolan M."/>
            <person name="Ohm R."/>
            <person name="Pangilinan J."/>
            <person name="Park H.-J."/>
            <person name="Ramirez L."/>
            <person name="Alfaro M."/>
            <person name="Sun H."/>
            <person name="Tritt A."/>
            <person name="Yoshinaga Y."/>
            <person name="Zwiers L.-H."/>
            <person name="Turgeon B."/>
            <person name="Goodwin S."/>
            <person name="Spatafora J."/>
            <person name="Crous P."/>
            <person name="Grigoriev I."/>
        </authorList>
    </citation>
    <scope>NUCLEOTIDE SEQUENCE</scope>
    <source>
        <strain evidence="1">CBS 122367</strain>
    </source>
</reference>
<dbReference type="OrthoDB" id="3437411at2759"/>
<dbReference type="AlphaFoldDB" id="A0A6G1IN17"/>
<organism evidence="1 2">
    <name type="scientific">Lentithecium fluviatile CBS 122367</name>
    <dbReference type="NCBI Taxonomy" id="1168545"/>
    <lineage>
        <taxon>Eukaryota</taxon>
        <taxon>Fungi</taxon>
        <taxon>Dikarya</taxon>
        <taxon>Ascomycota</taxon>
        <taxon>Pezizomycotina</taxon>
        <taxon>Dothideomycetes</taxon>
        <taxon>Pleosporomycetidae</taxon>
        <taxon>Pleosporales</taxon>
        <taxon>Massarineae</taxon>
        <taxon>Lentitheciaceae</taxon>
        <taxon>Lentithecium</taxon>
    </lineage>
</organism>
<protein>
    <recommendedName>
        <fullName evidence="3">F-box domain-containing protein</fullName>
    </recommendedName>
</protein>
<dbReference type="Proteomes" id="UP000799291">
    <property type="component" value="Unassembled WGS sequence"/>
</dbReference>
<dbReference type="Gene3D" id="3.80.10.10">
    <property type="entry name" value="Ribonuclease Inhibitor"/>
    <property type="match status" value="1"/>
</dbReference>
<dbReference type="EMBL" id="MU005602">
    <property type="protein sequence ID" value="KAF2679637.1"/>
    <property type="molecule type" value="Genomic_DNA"/>
</dbReference>
<dbReference type="SUPFAM" id="SSF52047">
    <property type="entry name" value="RNI-like"/>
    <property type="match status" value="1"/>
</dbReference>